<dbReference type="Proteomes" id="UP001432027">
    <property type="component" value="Unassembled WGS sequence"/>
</dbReference>
<sequence>ILQRISVVFKKCEPAFVSTSCPGVNKWVGGIAPLVNVTSSLTMIQCCAFEGALESEERRVASLQRQMVLGGEVFTENEQTHFDFISNIAKTMRDDGSVQYDVSVRRMPCPDLPELALQRSSFAAKPRITDGLHLQPLVQPPPPQPLILFQAPQFVPPPVAAAAPPYVPPVAFYSSSGFGKLCFSGDMTVRLIDGTTKCMNELSKQDWVLSVYKDRLEYVPVKF</sequence>
<proteinExistence type="predicted"/>
<dbReference type="EMBL" id="BTSX01000006">
    <property type="protein sequence ID" value="GMT07301.1"/>
    <property type="molecule type" value="Genomic_DNA"/>
</dbReference>
<accession>A0AAV5UJR0</accession>
<evidence type="ECO:0000313" key="2">
    <source>
        <dbReference type="EMBL" id="GMT07301.1"/>
    </source>
</evidence>
<keyword evidence="3" id="KW-1185">Reference proteome</keyword>
<evidence type="ECO:0000313" key="3">
    <source>
        <dbReference type="Proteomes" id="UP001432027"/>
    </source>
</evidence>
<organism evidence="2 3">
    <name type="scientific">Pristionchus entomophagus</name>
    <dbReference type="NCBI Taxonomy" id="358040"/>
    <lineage>
        <taxon>Eukaryota</taxon>
        <taxon>Metazoa</taxon>
        <taxon>Ecdysozoa</taxon>
        <taxon>Nematoda</taxon>
        <taxon>Chromadorea</taxon>
        <taxon>Rhabditida</taxon>
        <taxon>Rhabditina</taxon>
        <taxon>Diplogasteromorpha</taxon>
        <taxon>Diplogasteroidea</taxon>
        <taxon>Neodiplogasteridae</taxon>
        <taxon>Pristionchus</taxon>
    </lineage>
</organism>
<protein>
    <submittedName>
        <fullName evidence="2">Uncharacterized protein</fullName>
    </submittedName>
</protein>
<comment type="caution">
    <text evidence="2">The sequence shown here is derived from an EMBL/GenBank/DDBJ whole genome shotgun (WGS) entry which is preliminary data.</text>
</comment>
<feature type="non-terminal residue" evidence="2">
    <location>
        <position position="1"/>
    </location>
</feature>
<name>A0AAV5UJR0_9BILA</name>
<keyword evidence="1" id="KW-0217">Developmental protein</keyword>
<dbReference type="AlphaFoldDB" id="A0AAV5UJR0"/>
<gene>
    <name evidence="2" type="ORF">PENTCL1PPCAC_29475</name>
</gene>
<reference evidence="2" key="1">
    <citation type="submission" date="2023-10" db="EMBL/GenBank/DDBJ databases">
        <title>Genome assembly of Pristionchus species.</title>
        <authorList>
            <person name="Yoshida K."/>
            <person name="Sommer R.J."/>
        </authorList>
    </citation>
    <scope>NUCLEOTIDE SEQUENCE</scope>
    <source>
        <strain evidence="2">RS0144</strain>
    </source>
</reference>
<dbReference type="InterPro" id="IPR052140">
    <property type="entry name" value="Dev_Signal_Hedgehog-like"/>
</dbReference>
<evidence type="ECO:0000256" key="1">
    <source>
        <dbReference type="ARBA" id="ARBA00022473"/>
    </source>
</evidence>
<dbReference type="PANTHER" id="PTHR46706">
    <property type="entry name" value="PROTEIN QUA-1-RELATED"/>
    <property type="match status" value="1"/>
</dbReference>
<dbReference type="PANTHER" id="PTHR46706:SF12">
    <property type="entry name" value="PROTEIN QUA-1-RELATED"/>
    <property type="match status" value="1"/>
</dbReference>